<evidence type="ECO:0000259" key="1">
    <source>
        <dbReference type="Pfam" id="PF01682"/>
    </source>
</evidence>
<dbReference type="Pfam" id="PF01682">
    <property type="entry name" value="DB"/>
    <property type="match status" value="1"/>
</dbReference>
<accession>A0A0N5C4D0</accession>
<dbReference type="InterPro" id="IPR002602">
    <property type="entry name" value="DB"/>
</dbReference>
<dbReference type="Proteomes" id="UP000046392">
    <property type="component" value="Unplaced"/>
</dbReference>
<proteinExistence type="predicted"/>
<evidence type="ECO:0000313" key="2">
    <source>
        <dbReference type="Proteomes" id="UP000046392"/>
    </source>
</evidence>
<dbReference type="PANTHER" id="PTHR46705">
    <property type="entry name" value="PROTEIN CBG09805"/>
    <property type="match status" value="1"/>
</dbReference>
<reference evidence="3" key="1">
    <citation type="submission" date="2017-02" db="UniProtKB">
        <authorList>
            <consortium name="WormBaseParasite"/>
        </authorList>
    </citation>
    <scope>IDENTIFICATION</scope>
</reference>
<dbReference type="AlphaFoldDB" id="A0A0N5C4D0"/>
<sequence length="328" mass="37682">MVFAGIEGRRRKDMSELNYFNNETNILSKDFFGNNYNPNQFIIYAPIKGKQVFTRIKYGSEASFDKKGKTRTANKNLKTKNKKIIKVKEKSSYSMTTNENFELSKNEFPDGNELEYLSKSKGVLPIPRRPKFYNEDKIFLTNKTKQVTVKKKVLDFIERLTTTTFKLPTKSLTRITPLSIVSGKENFYDRENSFTTADEALSTCCVRKGISHDCQQLCSFKEISDKTLVQAVLTNKCPNGELKGVFECANNGDDHTKCCFDQNVHLINNGQCMAFCSKVSTPITDVLQYFICLQVFEKIKNCYISNLNLVNSHRMPSKLRNKSYELHQ</sequence>
<protein>
    <submittedName>
        <fullName evidence="3">DB domain-containing protein</fullName>
    </submittedName>
</protein>
<dbReference type="WBParaSite" id="SPAL_0001281100.1">
    <property type="protein sequence ID" value="SPAL_0001281100.1"/>
    <property type="gene ID" value="SPAL_0001281100"/>
</dbReference>
<organism evidence="2 3">
    <name type="scientific">Strongyloides papillosus</name>
    <name type="common">Intestinal threadworm</name>
    <dbReference type="NCBI Taxonomy" id="174720"/>
    <lineage>
        <taxon>Eukaryota</taxon>
        <taxon>Metazoa</taxon>
        <taxon>Ecdysozoa</taxon>
        <taxon>Nematoda</taxon>
        <taxon>Chromadorea</taxon>
        <taxon>Rhabditida</taxon>
        <taxon>Tylenchina</taxon>
        <taxon>Panagrolaimomorpha</taxon>
        <taxon>Strongyloidoidea</taxon>
        <taxon>Strongyloididae</taxon>
        <taxon>Strongyloides</taxon>
    </lineage>
</organism>
<evidence type="ECO:0000313" key="3">
    <source>
        <dbReference type="WBParaSite" id="SPAL_0001281100.1"/>
    </source>
</evidence>
<name>A0A0N5C4D0_STREA</name>
<dbReference type="PANTHER" id="PTHR46705:SF10">
    <property type="entry name" value="DOMAIN OF UNKNOWN FUNCTION DB DOMAIN-CONTAINING PROTEIN"/>
    <property type="match status" value="1"/>
</dbReference>
<feature type="domain" description="Domain of unknown function DB" evidence="1">
    <location>
        <begin position="204"/>
        <end position="303"/>
    </location>
</feature>
<keyword evidence="2" id="KW-1185">Reference proteome</keyword>